<dbReference type="GO" id="GO:0005829">
    <property type="term" value="C:cytosol"/>
    <property type="evidence" value="ECO:0007669"/>
    <property type="project" value="TreeGrafter"/>
</dbReference>
<dbReference type="PANTHER" id="PTHR30137">
    <property type="entry name" value="LUCIFERASE-LIKE MONOOXYGENASE"/>
    <property type="match status" value="1"/>
</dbReference>
<dbReference type="OrthoDB" id="9780518at2"/>
<organism evidence="3 4">
    <name type="scientific">Kibdelosporangium aridum</name>
    <dbReference type="NCBI Taxonomy" id="2030"/>
    <lineage>
        <taxon>Bacteria</taxon>
        <taxon>Bacillati</taxon>
        <taxon>Actinomycetota</taxon>
        <taxon>Actinomycetes</taxon>
        <taxon>Pseudonocardiales</taxon>
        <taxon>Pseudonocardiaceae</taxon>
        <taxon>Kibdelosporangium</taxon>
    </lineage>
</organism>
<dbReference type="InterPro" id="IPR036661">
    <property type="entry name" value="Luciferase-like_sf"/>
</dbReference>
<dbReference type="InterPro" id="IPR050766">
    <property type="entry name" value="Bact_Lucif_Oxidored"/>
</dbReference>
<dbReference type="PANTHER" id="PTHR30137:SF6">
    <property type="entry name" value="LUCIFERASE-LIKE MONOOXYGENASE"/>
    <property type="match status" value="1"/>
</dbReference>
<dbReference type="RefSeq" id="WP_037257341.1">
    <property type="nucleotide sequence ID" value="NZ_QHKI01000020.1"/>
</dbReference>
<sequence>MRLSVLDTAPVWQGSTPARSLRDTVDLAKHVERFGYRRFWVAEHHLAPSIASTSPAVLVGQLASATTTIRVGSGGVLLPNHPPLIVAEQFGTLAALHPDRIDLGIGRAPGSDPDTVRLLRRSEADFPAQLAELRGYFTNDMIPAAVPVWLLGSSASSARLAGELGLPYAFAHHFNPGEALPAVAAYRDSFKPSAALAQPYVLVCTLVIAADTDERARFLTSSLALMIVRMSAGGLNHGRHVPPEIAVNQPYTDAERQLIKDRMAPRVIGGPDTVRRGIASLMASTQADELMVITLIHDQAERIRCYELIADLTSSALEVADSPM</sequence>
<dbReference type="Proteomes" id="UP000287547">
    <property type="component" value="Unassembled WGS sequence"/>
</dbReference>
<dbReference type="SUPFAM" id="SSF51679">
    <property type="entry name" value="Bacterial luciferase-like"/>
    <property type="match status" value="1"/>
</dbReference>
<gene>
    <name evidence="3" type="ORF">DMH04_23755</name>
</gene>
<comment type="caution">
    <text evidence="3">The sequence shown here is derived from an EMBL/GenBank/DDBJ whole genome shotgun (WGS) entry which is preliminary data.</text>
</comment>
<dbReference type="NCBIfam" id="TIGR03558">
    <property type="entry name" value="oxido_grp_1"/>
    <property type="match status" value="1"/>
</dbReference>
<dbReference type="InterPro" id="IPR011251">
    <property type="entry name" value="Luciferase-like_dom"/>
</dbReference>
<dbReference type="FunFam" id="3.20.20.30:FF:000002">
    <property type="entry name" value="LLM class flavin-dependent oxidoreductase"/>
    <property type="match status" value="1"/>
</dbReference>
<proteinExistence type="predicted"/>
<evidence type="ECO:0000313" key="3">
    <source>
        <dbReference type="EMBL" id="RSM83157.1"/>
    </source>
</evidence>
<evidence type="ECO:0000259" key="2">
    <source>
        <dbReference type="Pfam" id="PF00296"/>
    </source>
</evidence>
<dbReference type="Pfam" id="PF00296">
    <property type="entry name" value="Bac_luciferase"/>
    <property type="match status" value="1"/>
</dbReference>
<dbReference type="Gene3D" id="3.20.20.30">
    <property type="entry name" value="Luciferase-like domain"/>
    <property type="match status" value="1"/>
</dbReference>
<dbReference type="GO" id="GO:0016705">
    <property type="term" value="F:oxidoreductase activity, acting on paired donors, with incorporation or reduction of molecular oxygen"/>
    <property type="evidence" value="ECO:0007669"/>
    <property type="project" value="InterPro"/>
</dbReference>
<accession>A0A428Z6V7</accession>
<reference evidence="3 4" key="1">
    <citation type="submission" date="2018-05" db="EMBL/GenBank/DDBJ databases">
        <title>Evolution of GPA BGCs.</title>
        <authorList>
            <person name="Waglechner N."/>
            <person name="Wright G.D."/>
        </authorList>
    </citation>
    <scope>NUCLEOTIDE SEQUENCE [LARGE SCALE GENOMIC DNA]</scope>
    <source>
        <strain evidence="3 4">A82846</strain>
    </source>
</reference>
<dbReference type="InterPro" id="IPR019949">
    <property type="entry name" value="CmoO-like"/>
</dbReference>
<comment type="similarity">
    <text evidence="1">To bacterial alkanal monooxygenase alpha and beta chains.</text>
</comment>
<name>A0A428Z6V7_KIBAR</name>
<evidence type="ECO:0000313" key="4">
    <source>
        <dbReference type="Proteomes" id="UP000287547"/>
    </source>
</evidence>
<feature type="domain" description="Luciferase-like" evidence="2">
    <location>
        <begin position="1"/>
        <end position="133"/>
    </location>
</feature>
<dbReference type="EMBL" id="QHKI01000020">
    <property type="protein sequence ID" value="RSM83157.1"/>
    <property type="molecule type" value="Genomic_DNA"/>
</dbReference>
<evidence type="ECO:0000256" key="1">
    <source>
        <dbReference type="ARBA" id="ARBA00007789"/>
    </source>
</evidence>
<dbReference type="AlphaFoldDB" id="A0A428Z6V7"/>
<protein>
    <submittedName>
        <fullName evidence="3">LLM class flavin-dependent oxidoreductase</fullName>
    </submittedName>
</protein>